<dbReference type="GO" id="GO:0016810">
    <property type="term" value="F:hydrolase activity, acting on carbon-nitrogen (but not peptide) bonds"/>
    <property type="evidence" value="ECO:0007669"/>
    <property type="project" value="InterPro"/>
</dbReference>
<dbReference type="InterPro" id="IPR051781">
    <property type="entry name" value="Metallo-dep_Hydrolase"/>
</dbReference>
<comment type="caution">
    <text evidence="2">The sequence shown here is derived from an EMBL/GenBank/DDBJ whole genome shotgun (WGS) entry which is preliminary data.</text>
</comment>
<evidence type="ECO:0000259" key="1">
    <source>
        <dbReference type="Pfam" id="PF01979"/>
    </source>
</evidence>
<name>A0A9W6D2W8_9BACT</name>
<proteinExistence type="predicted"/>
<dbReference type="SUPFAM" id="SSF51556">
    <property type="entry name" value="Metallo-dependent hydrolases"/>
    <property type="match status" value="1"/>
</dbReference>
<gene>
    <name evidence="2" type="ORF">DAMNIGENAA_06380</name>
</gene>
<dbReference type="Gene3D" id="2.30.40.10">
    <property type="entry name" value="Urease, subunit C, domain 1"/>
    <property type="match status" value="1"/>
</dbReference>
<dbReference type="Proteomes" id="UP001144372">
    <property type="component" value="Unassembled WGS sequence"/>
</dbReference>
<organism evidence="2 3">
    <name type="scientific">Desulforhabdus amnigena</name>
    <dbReference type="NCBI Taxonomy" id="40218"/>
    <lineage>
        <taxon>Bacteria</taxon>
        <taxon>Pseudomonadati</taxon>
        <taxon>Thermodesulfobacteriota</taxon>
        <taxon>Syntrophobacteria</taxon>
        <taxon>Syntrophobacterales</taxon>
        <taxon>Syntrophobacteraceae</taxon>
        <taxon>Desulforhabdus</taxon>
    </lineage>
</organism>
<accession>A0A9W6D2W8</accession>
<dbReference type="InterPro" id="IPR006680">
    <property type="entry name" value="Amidohydro-rel"/>
</dbReference>
<keyword evidence="3" id="KW-1185">Reference proteome</keyword>
<dbReference type="Pfam" id="PF01979">
    <property type="entry name" value="Amidohydro_1"/>
    <property type="match status" value="1"/>
</dbReference>
<reference evidence="2" key="1">
    <citation type="submission" date="2022-12" db="EMBL/GenBank/DDBJ databases">
        <title>Reference genome sequencing for broad-spectrum identification of bacterial and archaeal isolates by mass spectrometry.</title>
        <authorList>
            <person name="Sekiguchi Y."/>
            <person name="Tourlousse D.M."/>
        </authorList>
    </citation>
    <scope>NUCLEOTIDE SEQUENCE</scope>
    <source>
        <strain evidence="2">ASRB1</strain>
    </source>
</reference>
<dbReference type="EMBL" id="BSDR01000001">
    <property type="protein sequence ID" value="GLI33205.1"/>
    <property type="molecule type" value="Genomic_DNA"/>
</dbReference>
<protein>
    <submittedName>
        <fullName evidence="2">Amidohydrolase</fullName>
    </submittedName>
</protein>
<dbReference type="SUPFAM" id="SSF51338">
    <property type="entry name" value="Composite domain of metallo-dependent hydrolases"/>
    <property type="match status" value="1"/>
</dbReference>
<dbReference type="PANTHER" id="PTHR43135">
    <property type="entry name" value="ALPHA-D-RIBOSE 1-METHYLPHOSPHONATE 5-TRIPHOSPHATE DIPHOSPHATASE"/>
    <property type="match status" value="1"/>
</dbReference>
<feature type="domain" description="Amidohydrolase-related" evidence="1">
    <location>
        <begin position="59"/>
        <end position="396"/>
    </location>
</feature>
<evidence type="ECO:0000313" key="3">
    <source>
        <dbReference type="Proteomes" id="UP001144372"/>
    </source>
</evidence>
<sequence length="401" mass="43280">MSKIFHLLVGHLIDGTGGPIKRNVLLSVEEDCIRSAKEMRPEALAKVKDTAIEDLSHCTLLPGLVDAHVHLTMSGTNDMQFRQKQLTFGYTEAAPLISKHLHQHLSHGIVAVRDGGDSNGHTLRYKLEDPLFKGYPIHLKAAGKAWHAPGRYGRLIGRTPLEGLTLAESITQENRQSDHIKIINSGLNSLKHFGKETPPQFHVSELKAAVQAGLEHHLKTMVHANGILPVAQALEAACHSIEHGFFMGKTNLEKMAEMGRFWVPTACTMKAYSEELPAGAQELDIARQNLEHQLDQIAYARKTGVLLAVGTDSGGLGIHHGASIVEELKLFIAAGFSLEGVIQCCSANGSKLIGLSDVLGEIRSGAAATFVITAGPPSCLPDALNKPERVYVNGNMISGAH</sequence>
<dbReference type="PANTHER" id="PTHR43135:SF3">
    <property type="entry name" value="ALPHA-D-RIBOSE 1-METHYLPHOSPHONATE 5-TRIPHOSPHATE DIPHOSPHATASE"/>
    <property type="match status" value="1"/>
</dbReference>
<dbReference type="InterPro" id="IPR011059">
    <property type="entry name" value="Metal-dep_hydrolase_composite"/>
</dbReference>
<dbReference type="Gene3D" id="3.20.20.140">
    <property type="entry name" value="Metal-dependent hydrolases"/>
    <property type="match status" value="1"/>
</dbReference>
<dbReference type="RefSeq" id="WP_281792221.1">
    <property type="nucleotide sequence ID" value="NZ_BSDR01000001.1"/>
</dbReference>
<dbReference type="InterPro" id="IPR032466">
    <property type="entry name" value="Metal_Hydrolase"/>
</dbReference>
<evidence type="ECO:0000313" key="2">
    <source>
        <dbReference type="EMBL" id="GLI33205.1"/>
    </source>
</evidence>
<dbReference type="AlphaFoldDB" id="A0A9W6D2W8"/>